<feature type="active site" description="Proton acceptor" evidence="3">
    <location>
        <position position="78"/>
    </location>
</feature>
<evidence type="ECO:0000256" key="3">
    <source>
        <dbReference type="HAMAP-Rule" id="MF_00528"/>
    </source>
</evidence>
<keyword evidence="5" id="KW-1185">Reference proteome</keyword>
<keyword evidence="2 3" id="KW-0378">Hydrolase</keyword>
<dbReference type="RefSeq" id="WP_270878461.1">
    <property type="nucleotide sequence ID" value="NZ_JAQFVF010000019.1"/>
</dbReference>
<comment type="caution">
    <text evidence="3">Lacks conserved residue(s) required for the propagation of feature annotation.</text>
</comment>
<feature type="site" description="Important for substrate specificity" evidence="3">
    <location>
        <position position="79"/>
    </location>
</feature>
<dbReference type="InterPro" id="IPR029001">
    <property type="entry name" value="ITPase-like_fam"/>
</dbReference>
<comment type="caution">
    <text evidence="4">The sequence shown here is derived from an EMBL/GenBank/DDBJ whole genome shotgun (WGS) entry which is preliminary data.</text>
</comment>
<evidence type="ECO:0000313" key="4">
    <source>
        <dbReference type="EMBL" id="MFC5447262.1"/>
    </source>
</evidence>
<dbReference type="Pfam" id="PF02545">
    <property type="entry name" value="Maf"/>
    <property type="match status" value="1"/>
</dbReference>
<comment type="subcellular location">
    <subcellularLocation>
        <location evidence="3">Cytoplasm</location>
    </subcellularLocation>
</comment>
<comment type="function">
    <text evidence="3">Nucleoside triphosphate pyrophosphatase that hydrolyzes dTTP and UTP. May have a dual role in cell division arrest and in preventing the incorporation of modified nucleotides into cellular nucleic acids.</text>
</comment>
<name>A0ABW0K389_9BACL</name>
<sequence length="233" mass="25552">MSHTELPKLILASSSPRRQELIQSLGLPYIIRVSDADETVEQKITPAELVELLSMRKATTVRDMLKGTAEQGVIIGSDTVVVFQGEVLGKPVDENDAFRMLKMLQGQTHEVYSGVACVDTGSSEEGNAGADDTTHIGDLIRYRIQVKSPEGRPAVIVGHSVSKVTFRPMSDEEIRAYIQTREPMDKAGSYGVQGIGAVFIEKIEGDFYSIMGLPLNLLNQMLLRFGISSLKRV</sequence>
<dbReference type="PANTHER" id="PTHR43213:SF5">
    <property type="entry name" value="BIFUNCTIONAL DTTP_UTP PYROPHOSPHATASE_METHYLTRANSFERASE PROTEIN-RELATED"/>
    <property type="match status" value="1"/>
</dbReference>
<feature type="site" description="Important for substrate specificity" evidence="3">
    <location>
        <position position="193"/>
    </location>
</feature>
<keyword evidence="3" id="KW-0963">Cytoplasm</keyword>
<dbReference type="InterPro" id="IPR003697">
    <property type="entry name" value="Maf-like"/>
</dbReference>
<keyword evidence="3" id="KW-0546">Nucleotide metabolism</keyword>
<proteinExistence type="inferred from homology"/>
<gene>
    <name evidence="4" type="ORF">ACFPOG_03260</name>
</gene>
<dbReference type="EMBL" id="JBHSMJ010000006">
    <property type="protein sequence ID" value="MFC5447262.1"/>
    <property type="molecule type" value="Genomic_DNA"/>
</dbReference>
<accession>A0ABW0K389</accession>
<feature type="site" description="Important for substrate specificity" evidence="3">
    <location>
        <position position="17"/>
    </location>
</feature>
<organism evidence="4 5">
    <name type="scientific">Paenibacillus aestuarii</name>
    <dbReference type="NCBI Taxonomy" id="516965"/>
    <lineage>
        <taxon>Bacteria</taxon>
        <taxon>Bacillati</taxon>
        <taxon>Bacillota</taxon>
        <taxon>Bacilli</taxon>
        <taxon>Bacillales</taxon>
        <taxon>Paenibacillaceae</taxon>
        <taxon>Paenibacillus</taxon>
    </lineage>
</organism>
<dbReference type="EC" id="3.6.1.9" evidence="3"/>
<dbReference type="GO" id="GO:0016787">
    <property type="term" value="F:hydrolase activity"/>
    <property type="evidence" value="ECO:0007669"/>
    <property type="project" value="UniProtKB-KW"/>
</dbReference>
<dbReference type="Gene3D" id="3.90.950.10">
    <property type="match status" value="1"/>
</dbReference>
<dbReference type="HAMAP" id="MF_00528">
    <property type="entry name" value="Maf"/>
    <property type="match status" value="1"/>
</dbReference>
<dbReference type="PANTHER" id="PTHR43213">
    <property type="entry name" value="BIFUNCTIONAL DTTP/UTP PYROPHOSPHATASE/METHYLTRANSFERASE PROTEIN-RELATED"/>
    <property type="match status" value="1"/>
</dbReference>
<comment type="cofactor">
    <cofactor evidence="1 3">
        <name>a divalent metal cation</name>
        <dbReference type="ChEBI" id="CHEBI:60240"/>
    </cofactor>
</comment>
<comment type="catalytic activity">
    <reaction evidence="3">
        <text>dTTP + H2O = dTMP + diphosphate + H(+)</text>
        <dbReference type="Rhea" id="RHEA:28534"/>
        <dbReference type="ChEBI" id="CHEBI:15377"/>
        <dbReference type="ChEBI" id="CHEBI:15378"/>
        <dbReference type="ChEBI" id="CHEBI:33019"/>
        <dbReference type="ChEBI" id="CHEBI:37568"/>
        <dbReference type="ChEBI" id="CHEBI:63528"/>
        <dbReference type="EC" id="3.6.1.9"/>
    </reaction>
</comment>
<protein>
    <recommendedName>
        <fullName evidence="3">dTTP/UTP pyrophosphatase</fullName>
        <shortName evidence="3">dTTPase/UTPase</shortName>
        <ecNumber evidence="3">3.6.1.9</ecNumber>
    </recommendedName>
    <alternativeName>
        <fullName evidence="3">Nucleoside triphosphate pyrophosphatase</fullName>
    </alternativeName>
    <alternativeName>
        <fullName evidence="3">Nucleotide pyrophosphatase</fullName>
        <shortName evidence="3">Nucleotide PPase</shortName>
    </alternativeName>
</protein>
<dbReference type="Proteomes" id="UP001596044">
    <property type="component" value="Unassembled WGS sequence"/>
</dbReference>
<evidence type="ECO:0000256" key="1">
    <source>
        <dbReference type="ARBA" id="ARBA00001968"/>
    </source>
</evidence>
<comment type="catalytic activity">
    <reaction evidence="3">
        <text>UTP + H2O = UMP + diphosphate + H(+)</text>
        <dbReference type="Rhea" id="RHEA:29395"/>
        <dbReference type="ChEBI" id="CHEBI:15377"/>
        <dbReference type="ChEBI" id="CHEBI:15378"/>
        <dbReference type="ChEBI" id="CHEBI:33019"/>
        <dbReference type="ChEBI" id="CHEBI:46398"/>
        <dbReference type="ChEBI" id="CHEBI:57865"/>
        <dbReference type="EC" id="3.6.1.9"/>
    </reaction>
</comment>
<dbReference type="SUPFAM" id="SSF52972">
    <property type="entry name" value="ITPase-like"/>
    <property type="match status" value="1"/>
</dbReference>
<comment type="similarity">
    <text evidence="3">Belongs to the Maf family. YhdE subfamily.</text>
</comment>
<reference evidence="5" key="1">
    <citation type="journal article" date="2019" name="Int. J. Syst. Evol. Microbiol.">
        <title>The Global Catalogue of Microorganisms (GCM) 10K type strain sequencing project: providing services to taxonomists for standard genome sequencing and annotation.</title>
        <authorList>
            <consortium name="The Broad Institute Genomics Platform"/>
            <consortium name="The Broad Institute Genome Sequencing Center for Infectious Disease"/>
            <person name="Wu L."/>
            <person name="Ma J."/>
        </authorList>
    </citation>
    <scope>NUCLEOTIDE SEQUENCE [LARGE SCALE GENOMIC DNA]</scope>
    <source>
        <strain evidence="5">KACC 11904</strain>
    </source>
</reference>
<dbReference type="PIRSF" id="PIRSF006305">
    <property type="entry name" value="Maf"/>
    <property type="match status" value="1"/>
</dbReference>
<evidence type="ECO:0000313" key="5">
    <source>
        <dbReference type="Proteomes" id="UP001596044"/>
    </source>
</evidence>
<evidence type="ECO:0000256" key="2">
    <source>
        <dbReference type="ARBA" id="ARBA00022801"/>
    </source>
</evidence>
<dbReference type="CDD" id="cd00555">
    <property type="entry name" value="Maf"/>
    <property type="match status" value="1"/>
</dbReference>